<gene>
    <name evidence="1" type="ORF">HMPREF9470_01544</name>
</gene>
<sequence>MLRTRSPRKEDDIPIAPSLYSLSNKMDNSLLAVRDINHKYIVVERIINIIKKCFESEDKQLVEMGGHAACEFYIRYAEFETIILSVKSNGEDQIRAILDMAVIYLNVNDYREKAKNIILNYNNIDMDVEFPLSRIFYDKYVDAKHDRQFLQEFMKAKISRRTVQAFIHYLEENAVSIVDYADIIIQLCENILQMKLEDLRKQWGIEDEISKLIITLYDETANSNKVTDNQIAAKCLELWDIMFERQLGSVREVSRKIMER</sequence>
<organism evidence="1 2">
    <name type="scientific">[Clostridium] citroniae WAL-19142</name>
    <dbReference type="NCBI Taxonomy" id="742734"/>
    <lineage>
        <taxon>Bacteria</taxon>
        <taxon>Bacillati</taxon>
        <taxon>Bacillota</taxon>
        <taxon>Clostridia</taxon>
        <taxon>Lachnospirales</taxon>
        <taxon>Lachnospiraceae</taxon>
        <taxon>Enterocloster</taxon>
    </lineage>
</organism>
<protein>
    <submittedName>
        <fullName evidence="1">Uncharacterized protein</fullName>
    </submittedName>
</protein>
<accession>A0A0J9F0N1</accession>
<dbReference type="PATRIC" id="fig|742734.4.peg.1649"/>
<dbReference type="EMBL" id="ADLK01000013">
    <property type="protein sequence ID" value="KMW21795.1"/>
    <property type="molecule type" value="Genomic_DNA"/>
</dbReference>
<dbReference type="Proteomes" id="UP000037392">
    <property type="component" value="Unassembled WGS sequence"/>
</dbReference>
<dbReference type="AlphaFoldDB" id="A0A0J9F0N1"/>
<evidence type="ECO:0000313" key="2">
    <source>
        <dbReference type="Proteomes" id="UP000037392"/>
    </source>
</evidence>
<proteinExistence type="predicted"/>
<comment type="caution">
    <text evidence="1">The sequence shown here is derived from an EMBL/GenBank/DDBJ whole genome shotgun (WGS) entry which is preliminary data.</text>
</comment>
<reference evidence="1 2" key="1">
    <citation type="submission" date="2011-04" db="EMBL/GenBank/DDBJ databases">
        <title>The Genome Sequence of Clostridium citroniae WAL-19142.</title>
        <authorList>
            <consortium name="The Broad Institute Genome Sequencing Platform"/>
            <person name="Earl A."/>
            <person name="Ward D."/>
            <person name="Feldgarden M."/>
            <person name="Gevers D."/>
            <person name="Warren Y.A."/>
            <person name="Tyrrell K.L."/>
            <person name="Citron D.M."/>
            <person name="Goldstein E.J."/>
            <person name="Daigneault M."/>
            <person name="Allen-Vercoe E."/>
            <person name="Young S.K."/>
            <person name="Zeng Q."/>
            <person name="Gargeya S."/>
            <person name="Fitzgerald M."/>
            <person name="Haas B."/>
            <person name="Abouelleil A."/>
            <person name="Alvarado L."/>
            <person name="Arachchi H.M."/>
            <person name="Berlin A."/>
            <person name="Brown A."/>
            <person name="Chapman S.B."/>
            <person name="Chen Z."/>
            <person name="Dunbar C."/>
            <person name="Freedman E."/>
            <person name="Gearin G."/>
            <person name="Gellesch M."/>
            <person name="Goldberg J."/>
            <person name="Griggs A."/>
            <person name="Gujja S."/>
            <person name="Heilman E.R."/>
            <person name="Heiman D."/>
            <person name="Howarth C."/>
            <person name="Larson L."/>
            <person name="Lui A."/>
            <person name="MacDonald P.J."/>
            <person name="Mehta T."/>
            <person name="Montmayeur A."/>
            <person name="Murphy C."/>
            <person name="Neiman D."/>
            <person name="Pearson M."/>
            <person name="Priest M."/>
            <person name="Roberts A."/>
            <person name="Saif S."/>
            <person name="Shea T."/>
            <person name="Shenoy N."/>
            <person name="Sisk P."/>
            <person name="Stolte C."/>
            <person name="Sykes S."/>
            <person name="White J."/>
            <person name="Yandava C."/>
            <person name="Wortman J."/>
            <person name="Nusbaum C."/>
            <person name="Birren B."/>
        </authorList>
    </citation>
    <scope>NUCLEOTIDE SEQUENCE [LARGE SCALE GENOMIC DNA]</scope>
    <source>
        <strain evidence="1 2">WAL-19142</strain>
    </source>
</reference>
<name>A0A0J9F0N1_9FIRM</name>
<dbReference type="GeneID" id="93166098"/>
<dbReference type="RefSeq" id="WP_048929558.1">
    <property type="nucleotide sequence ID" value="NZ_KQ235876.1"/>
</dbReference>
<evidence type="ECO:0000313" key="1">
    <source>
        <dbReference type="EMBL" id="KMW21795.1"/>
    </source>
</evidence>